<evidence type="ECO:0000313" key="1">
    <source>
        <dbReference type="Proteomes" id="UP000504618"/>
    </source>
</evidence>
<organism evidence="1 2">
    <name type="scientific">Temnothorax curvispinosus</name>
    <dbReference type="NCBI Taxonomy" id="300111"/>
    <lineage>
        <taxon>Eukaryota</taxon>
        <taxon>Metazoa</taxon>
        <taxon>Ecdysozoa</taxon>
        <taxon>Arthropoda</taxon>
        <taxon>Hexapoda</taxon>
        <taxon>Insecta</taxon>
        <taxon>Pterygota</taxon>
        <taxon>Neoptera</taxon>
        <taxon>Endopterygota</taxon>
        <taxon>Hymenoptera</taxon>
        <taxon>Apocrita</taxon>
        <taxon>Aculeata</taxon>
        <taxon>Formicoidea</taxon>
        <taxon>Formicidae</taxon>
        <taxon>Myrmicinae</taxon>
        <taxon>Temnothorax</taxon>
    </lineage>
</organism>
<dbReference type="RefSeq" id="XP_024887995.1">
    <property type="nucleotide sequence ID" value="XM_025032227.1"/>
</dbReference>
<sequence length="191" mass="21859">MREIHELSMLAADNVNQRPNFLVRYPIVTKLVEDFEAAHLKIIQNASDEEFETEDSIRRDFDEMRFAVIGRYERFVGADRVAAPVPQAPAQTSSVKLPKISLPQFSGDLTLWPSFIALYNISIHENRNVPTIEKYQYLISCLKGEALNVVKNILLSADNYAIAYDALISRYQNKRDLADYHVDLMLKAQPL</sequence>
<dbReference type="Proteomes" id="UP000504618">
    <property type="component" value="Unplaced"/>
</dbReference>
<dbReference type="PANTHER" id="PTHR22954:SF3">
    <property type="entry name" value="PROTEIN CBG08539"/>
    <property type="match status" value="1"/>
</dbReference>
<accession>A0A6J1R538</accession>
<keyword evidence="1" id="KW-1185">Reference proteome</keyword>
<protein>
    <submittedName>
        <fullName evidence="2">Uncharacterized protein LOC112464936</fullName>
    </submittedName>
</protein>
<dbReference type="PANTHER" id="PTHR22954">
    <property type="entry name" value="RETROVIRAL PROTEASE-RELATED"/>
    <property type="match status" value="1"/>
</dbReference>
<gene>
    <name evidence="2" type="primary">LOC112464936</name>
</gene>
<dbReference type="InterPro" id="IPR005312">
    <property type="entry name" value="DUF1759"/>
</dbReference>
<evidence type="ECO:0000313" key="2">
    <source>
        <dbReference type="RefSeq" id="XP_024887995.1"/>
    </source>
</evidence>
<dbReference type="AlphaFoldDB" id="A0A6J1R538"/>
<feature type="non-terminal residue" evidence="2">
    <location>
        <position position="191"/>
    </location>
</feature>
<reference evidence="2" key="1">
    <citation type="submission" date="2025-08" db="UniProtKB">
        <authorList>
            <consortium name="RefSeq"/>
        </authorList>
    </citation>
    <scope>IDENTIFICATION</scope>
    <source>
        <tissue evidence="2">Whole body</tissue>
    </source>
</reference>
<dbReference type="Pfam" id="PF03564">
    <property type="entry name" value="DUF1759"/>
    <property type="match status" value="1"/>
</dbReference>
<name>A0A6J1R538_9HYME</name>
<proteinExistence type="predicted"/>
<dbReference type="GeneID" id="112464936"/>
<dbReference type="OrthoDB" id="6783326at2759"/>